<evidence type="ECO:0000313" key="4">
    <source>
        <dbReference type="EMBL" id="KAJ8766789.1"/>
    </source>
</evidence>
<proteinExistence type="inferred from homology"/>
<keyword evidence="3" id="KW-0443">Lipid metabolism</keyword>
<evidence type="ECO:0008006" key="6">
    <source>
        <dbReference type="Google" id="ProtNLM"/>
    </source>
</evidence>
<dbReference type="GO" id="GO:0016788">
    <property type="term" value="F:hydrolase activity, acting on ester bonds"/>
    <property type="evidence" value="ECO:0007669"/>
    <property type="project" value="InterPro"/>
</dbReference>
<dbReference type="InterPro" id="IPR036514">
    <property type="entry name" value="SGNH_hydro_sf"/>
</dbReference>
<name>A0AAV8TKX6_9ROSI</name>
<keyword evidence="2" id="KW-0378">Hydrolase</keyword>
<dbReference type="EMBL" id="JAIWQS010000004">
    <property type="protein sequence ID" value="KAJ8766789.1"/>
    <property type="molecule type" value="Genomic_DNA"/>
</dbReference>
<protein>
    <recommendedName>
        <fullName evidence="6">GDSL esterase/lipase</fullName>
    </recommendedName>
</protein>
<evidence type="ECO:0000313" key="5">
    <source>
        <dbReference type="Proteomes" id="UP001159364"/>
    </source>
</evidence>
<dbReference type="GO" id="GO:0016042">
    <property type="term" value="P:lipid catabolic process"/>
    <property type="evidence" value="ECO:0007669"/>
    <property type="project" value="UniProtKB-KW"/>
</dbReference>
<accession>A0AAV8TKX6</accession>
<comment type="caution">
    <text evidence="4">The sequence shown here is derived from an EMBL/GenBank/DDBJ whole genome shotgun (WGS) entry which is preliminary data.</text>
</comment>
<evidence type="ECO:0000256" key="2">
    <source>
        <dbReference type="ARBA" id="ARBA00022801"/>
    </source>
</evidence>
<evidence type="ECO:0000256" key="3">
    <source>
        <dbReference type="ARBA" id="ARBA00022963"/>
    </source>
</evidence>
<comment type="similarity">
    <text evidence="1">Belongs to the 'GDSL' lipolytic enzyme family.</text>
</comment>
<keyword evidence="5" id="KW-1185">Reference proteome</keyword>
<reference evidence="4 5" key="1">
    <citation type="submission" date="2021-09" db="EMBL/GenBank/DDBJ databases">
        <title>Genomic insights and catalytic innovation underlie evolution of tropane alkaloids biosynthesis.</title>
        <authorList>
            <person name="Wang Y.-J."/>
            <person name="Tian T."/>
            <person name="Huang J.-P."/>
            <person name="Huang S.-X."/>
        </authorList>
    </citation>
    <scope>NUCLEOTIDE SEQUENCE [LARGE SCALE GENOMIC DNA]</scope>
    <source>
        <strain evidence="4">KIB-2018</strain>
        <tissue evidence="4">Leaf</tissue>
    </source>
</reference>
<dbReference type="PANTHER" id="PTHR45648:SF7">
    <property type="entry name" value="OS12G0126100 PROTEIN"/>
    <property type="match status" value="1"/>
</dbReference>
<organism evidence="4 5">
    <name type="scientific">Erythroxylum novogranatense</name>
    <dbReference type="NCBI Taxonomy" id="1862640"/>
    <lineage>
        <taxon>Eukaryota</taxon>
        <taxon>Viridiplantae</taxon>
        <taxon>Streptophyta</taxon>
        <taxon>Embryophyta</taxon>
        <taxon>Tracheophyta</taxon>
        <taxon>Spermatophyta</taxon>
        <taxon>Magnoliopsida</taxon>
        <taxon>eudicotyledons</taxon>
        <taxon>Gunneridae</taxon>
        <taxon>Pentapetalae</taxon>
        <taxon>rosids</taxon>
        <taxon>fabids</taxon>
        <taxon>Malpighiales</taxon>
        <taxon>Erythroxylaceae</taxon>
        <taxon>Erythroxylum</taxon>
    </lineage>
</organism>
<keyword evidence="3" id="KW-0442">Lipid degradation</keyword>
<dbReference type="Gene3D" id="3.40.50.1110">
    <property type="entry name" value="SGNH hydrolase"/>
    <property type="match status" value="1"/>
</dbReference>
<dbReference type="InterPro" id="IPR051058">
    <property type="entry name" value="GDSL_Est/Lipase"/>
</dbReference>
<dbReference type="Proteomes" id="UP001159364">
    <property type="component" value="Linkage Group LG04"/>
</dbReference>
<sequence>MKIIGNAFQGSFSSKKHYRRRSVALVFASLVFLLMSVIGATHVRRGLPSQATALYVMGDSSVDCGENTLGYPFLRRNFSLSPCDNGSDTTLLPHFLAKKMNLPKIPSFYNQNGSIEGLKQGLNYGSAIATIIKVGSLSHQSLNQQLRQVFETIQLLQLHLGEEESQHFVKSSIFYLSFGKYDYVNLFLGNSSGLMLGFSGQEFANILVNQIVRAIKNLYNADVRKMIVMGIMPLGCMPHVVWEWTKTESENDGEARGCVEEINVLALQYNTMLHERILDLNTELPDAHITFCDVYHGTLEIMSNAARYGFKDVKNPCCGLHTQDAIVGCLSIEMACNQSSGHVWWDSYNPTEAVNSLLANSAWSGYICSPISVQDMVYT</sequence>
<evidence type="ECO:0000256" key="1">
    <source>
        <dbReference type="ARBA" id="ARBA00008668"/>
    </source>
</evidence>
<dbReference type="PANTHER" id="PTHR45648">
    <property type="entry name" value="GDSL LIPASE/ACYLHYDROLASE FAMILY PROTEIN (AFU_ORTHOLOGUE AFUA_4G14700)"/>
    <property type="match status" value="1"/>
</dbReference>
<dbReference type="Pfam" id="PF00657">
    <property type="entry name" value="Lipase_GDSL"/>
    <property type="match status" value="1"/>
</dbReference>
<dbReference type="AlphaFoldDB" id="A0AAV8TKX6"/>
<dbReference type="InterPro" id="IPR001087">
    <property type="entry name" value="GDSL"/>
</dbReference>
<gene>
    <name evidence="4" type="ORF">K2173_008343</name>
</gene>